<keyword evidence="1" id="KW-0547">Nucleotide-binding</keyword>
<dbReference type="GO" id="GO:0004386">
    <property type="term" value="F:helicase activity"/>
    <property type="evidence" value="ECO:0007669"/>
    <property type="project" value="UniProtKB-KW"/>
</dbReference>
<dbReference type="InterPro" id="IPR001650">
    <property type="entry name" value="Helicase_C-like"/>
</dbReference>
<dbReference type="GO" id="GO:0005524">
    <property type="term" value="F:ATP binding"/>
    <property type="evidence" value="ECO:0007669"/>
    <property type="project" value="UniProtKB-KW"/>
</dbReference>
<dbReference type="GO" id="GO:0055087">
    <property type="term" value="C:Ski complex"/>
    <property type="evidence" value="ECO:0007669"/>
    <property type="project" value="TreeGrafter"/>
</dbReference>
<dbReference type="GO" id="GO:0016787">
    <property type="term" value="F:hydrolase activity"/>
    <property type="evidence" value="ECO:0007669"/>
    <property type="project" value="UniProtKB-KW"/>
</dbReference>
<dbReference type="GO" id="GO:0070478">
    <property type="term" value="P:nuclear-transcribed mRNA catabolic process, 3'-5' exonucleolytic nonsense-mediated decay"/>
    <property type="evidence" value="ECO:0007669"/>
    <property type="project" value="TreeGrafter"/>
</dbReference>
<dbReference type="InterPro" id="IPR012961">
    <property type="entry name" value="Ski2/MTR4_C"/>
</dbReference>
<dbReference type="PROSITE" id="PS51192">
    <property type="entry name" value="HELICASE_ATP_BIND_1"/>
    <property type="match status" value="1"/>
</dbReference>
<dbReference type="InterPro" id="IPR027417">
    <property type="entry name" value="P-loop_NTPase"/>
</dbReference>
<evidence type="ECO:0000256" key="3">
    <source>
        <dbReference type="ARBA" id="ARBA00022806"/>
    </source>
</evidence>
<dbReference type="EMBL" id="MN740991">
    <property type="protein sequence ID" value="QHU21632.1"/>
    <property type="molecule type" value="Genomic_DNA"/>
</dbReference>
<accession>A0A6C0KUH0</accession>
<protein>
    <recommendedName>
        <fullName evidence="9">Helicase</fullName>
    </recommendedName>
</protein>
<evidence type="ECO:0000256" key="4">
    <source>
        <dbReference type="ARBA" id="ARBA00022840"/>
    </source>
</evidence>
<keyword evidence="4" id="KW-0067">ATP-binding</keyword>
<keyword evidence="3" id="KW-0347">Helicase</keyword>
<evidence type="ECO:0008006" key="9">
    <source>
        <dbReference type="Google" id="ProtNLM"/>
    </source>
</evidence>
<keyword evidence="2" id="KW-0378">Hydrolase</keyword>
<dbReference type="Pfam" id="PF00270">
    <property type="entry name" value="DEAD"/>
    <property type="match status" value="1"/>
</dbReference>
<dbReference type="GO" id="GO:0003676">
    <property type="term" value="F:nucleic acid binding"/>
    <property type="evidence" value="ECO:0007669"/>
    <property type="project" value="InterPro"/>
</dbReference>
<dbReference type="SUPFAM" id="SSF52540">
    <property type="entry name" value="P-loop containing nucleoside triphosphate hydrolases"/>
    <property type="match status" value="1"/>
</dbReference>
<dbReference type="InterPro" id="IPR011545">
    <property type="entry name" value="DEAD/DEAH_box_helicase_dom"/>
</dbReference>
<dbReference type="SMART" id="SM01142">
    <property type="entry name" value="DSHCT"/>
    <property type="match status" value="1"/>
</dbReference>
<feature type="domain" description="Helicase C-terminal" evidence="7">
    <location>
        <begin position="307"/>
        <end position="491"/>
    </location>
</feature>
<dbReference type="Gene3D" id="1.10.3380.30">
    <property type="match status" value="1"/>
</dbReference>
<dbReference type="PROSITE" id="PS51194">
    <property type="entry name" value="HELICASE_CTER"/>
    <property type="match status" value="1"/>
</dbReference>
<keyword evidence="5" id="KW-0175">Coiled coil</keyword>
<dbReference type="Pfam" id="PF08148">
    <property type="entry name" value="DSHCT"/>
    <property type="match status" value="1"/>
</dbReference>
<dbReference type="AlphaFoldDB" id="A0A6C0KUH0"/>
<evidence type="ECO:0000256" key="1">
    <source>
        <dbReference type="ARBA" id="ARBA00022741"/>
    </source>
</evidence>
<evidence type="ECO:0000259" key="7">
    <source>
        <dbReference type="PROSITE" id="PS51194"/>
    </source>
</evidence>
<dbReference type="Gene3D" id="3.40.50.300">
    <property type="entry name" value="P-loop containing nucleotide triphosphate hydrolases"/>
    <property type="match status" value="2"/>
</dbReference>
<dbReference type="PANTHER" id="PTHR12131">
    <property type="entry name" value="ATP-DEPENDENT RNA AND DNA HELICASE"/>
    <property type="match status" value="1"/>
</dbReference>
<name>A0A6C0KUH0_9ZZZZ</name>
<dbReference type="SMART" id="SM00490">
    <property type="entry name" value="HELICc"/>
    <property type="match status" value="1"/>
</dbReference>
<dbReference type="Pfam" id="PF00271">
    <property type="entry name" value="Helicase_C"/>
    <property type="match status" value="1"/>
</dbReference>
<reference evidence="8" key="1">
    <citation type="journal article" date="2020" name="Nature">
        <title>Giant virus diversity and host interactions through global metagenomics.</title>
        <authorList>
            <person name="Schulz F."/>
            <person name="Roux S."/>
            <person name="Paez-Espino D."/>
            <person name="Jungbluth S."/>
            <person name="Walsh D.A."/>
            <person name="Denef V.J."/>
            <person name="McMahon K.D."/>
            <person name="Konstantinidis K.T."/>
            <person name="Eloe-Fadrosh E.A."/>
            <person name="Kyrpides N.C."/>
            <person name="Woyke T."/>
        </authorList>
    </citation>
    <scope>NUCLEOTIDE SEQUENCE</scope>
    <source>
        <strain evidence="8">GVMAG-S-3300013094-109</strain>
    </source>
</reference>
<feature type="domain" description="Helicase ATP-binding" evidence="6">
    <location>
        <begin position="14"/>
        <end position="195"/>
    </location>
</feature>
<feature type="coiled-coil region" evidence="5">
    <location>
        <begin position="519"/>
        <end position="582"/>
    </location>
</feature>
<evidence type="ECO:0000256" key="2">
    <source>
        <dbReference type="ARBA" id="ARBA00022801"/>
    </source>
</evidence>
<dbReference type="InterPro" id="IPR050699">
    <property type="entry name" value="RNA-DNA_Helicase"/>
</dbReference>
<evidence type="ECO:0000259" key="6">
    <source>
        <dbReference type="PROSITE" id="PS51192"/>
    </source>
</evidence>
<evidence type="ECO:0000313" key="8">
    <source>
        <dbReference type="EMBL" id="QHU21632.1"/>
    </source>
</evidence>
<organism evidence="8">
    <name type="scientific">viral metagenome</name>
    <dbReference type="NCBI Taxonomy" id="1070528"/>
    <lineage>
        <taxon>unclassified sequences</taxon>
        <taxon>metagenomes</taxon>
        <taxon>organismal metagenomes</taxon>
    </lineage>
</organism>
<evidence type="ECO:0000256" key="5">
    <source>
        <dbReference type="SAM" id="Coils"/>
    </source>
</evidence>
<dbReference type="PANTHER" id="PTHR12131:SF1">
    <property type="entry name" value="ATP-DEPENDENT RNA HELICASE SUPV3L1, MITOCHONDRIAL-RELATED"/>
    <property type="match status" value="1"/>
</dbReference>
<sequence>MFSYPLSPFQKFAIEGIVKGEHVLVTAHTGSGKSTPFEFAAEHFFSLGKKIIYCSPIKALSNQKFYDFTQRYPHISVGIVTGDIRVNQEASLLIVTTEILHNVLFLKKHKPNSNLESNIETNNKSLLSFDMDFDNELGCVVFDEFHYINDPDRGAVWENSILMLPLHIQILMLSATLDAPNKVAAWIESRDSANVYRKQVYISSTTHREVPLQHYSFITVNQGIFKAVKKDEVLCKEIKDSTNTLTLLQNEKGVFNEVNYDKVHKMLKLFENKQVWVKRQHVINNVCKYLVENGLLPAIFFVLSRKQLEQCAKEVTVSLLEFDSKVPYTARREAEAILRKLPNYKEYMELPEFNELVSLLEKGVAIHHAGMISVFREIVELFLCKGYVKVLFCTETFALGVNFPIKTVLFTSATKFDGNSQRVLYSHEYTQMAGRAGRRGHDTVGTVIHLNNLFRDCDLTSYRNMMRGIPQTLVSKFKISYNLILNLIDIGDKDYLKFCERSMIQDDILTKKGGLYRELAALEEDLQKFELSMNSFMRTPREKAERLLFLEDGLSLSSNKKRKEMLREIEELKDSYKFILNDKNTVIKHNYKLAEISRVKREYYDLECILNNNIHIILGWLLSGGFIRQLDDVKDYVLTPLGYIATHLKEVHCLVFSEMIHNGSLDKLSSRQLVALFSCFTNITVGDDFKAIVPKCSDQTIKLLAIKIHEQFEKNIKFESETQLATGVNYDHHYDLLDKMDGWCNAASVEECKWFLQELEKDKGIFLGEFVKAILKINSISNEMEKISESIGNMELLSKLREIPELTLKFVATTQSLYI</sequence>
<dbReference type="InterPro" id="IPR014001">
    <property type="entry name" value="Helicase_ATP-bd"/>
</dbReference>
<dbReference type="SMART" id="SM00487">
    <property type="entry name" value="DEXDc"/>
    <property type="match status" value="1"/>
</dbReference>
<proteinExistence type="predicted"/>